<comment type="caution">
    <text evidence="1">The sequence shown here is derived from an EMBL/GenBank/DDBJ whole genome shotgun (WGS) entry which is preliminary data.</text>
</comment>
<protein>
    <recommendedName>
        <fullName evidence="3">WD40 repeat domain-containing protein</fullName>
    </recommendedName>
</protein>
<organism evidence="1 2">
    <name type="scientific">Gracilibacillus thailandensis</name>
    <dbReference type="NCBI Taxonomy" id="563735"/>
    <lineage>
        <taxon>Bacteria</taxon>
        <taxon>Bacillati</taxon>
        <taxon>Bacillota</taxon>
        <taxon>Bacilli</taxon>
        <taxon>Bacillales</taxon>
        <taxon>Bacillaceae</taxon>
        <taxon>Gracilibacillus</taxon>
    </lineage>
</organism>
<dbReference type="SUPFAM" id="SSF82171">
    <property type="entry name" value="DPP6 N-terminal domain-like"/>
    <property type="match status" value="1"/>
</dbReference>
<keyword evidence="2" id="KW-1185">Reference proteome</keyword>
<evidence type="ECO:0008006" key="3">
    <source>
        <dbReference type="Google" id="ProtNLM"/>
    </source>
</evidence>
<dbReference type="Proteomes" id="UP000435187">
    <property type="component" value="Unassembled WGS sequence"/>
</dbReference>
<dbReference type="AlphaFoldDB" id="A0A6N7QZY4"/>
<dbReference type="EMBL" id="WJEE01000020">
    <property type="protein sequence ID" value="MRI66772.1"/>
    <property type="molecule type" value="Genomic_DNA"/>
</dbReference>
<sequence>MKLGNIFTGLSIILLFGIVGCGSDDASGSKGGSGEFKEIASLDVEGHLAPHNFFISDDGEILNYGEQDESLSEPDRMKVWVDGETEELDMETFDHFSYLHPEGNIYSTINDPNNETTPYTLVKYDPRTGESEEFLKTVEAEDFFHVGPGYVSEKEGLIPVRSDGYDELNFYLWDYQNDEIEMYELTEELYDLFGEIERTHEPKLALSRDAKSLYISYTEGISHYNTETGELNEVSIGEEMDANSVKVTLDNQYAVTRKYTGSEDIIGLANFYITDRDSFEQKEIGEGTEVFPIADGKIVMQKENELTVYDIESEETSPFYTIELGEEEDLKKVVVSCDGNTIAYGYEKEEEEEDKTTIKIIRR</sequence>
<gene>
    <name evidence="1" type="ORF">GH885_10560</name>
</gene>
<name>A0A6N7QZY4_9BACI</name>
<reference evidence="1 2" key="1">
    <citation type="submission" date="2019-10" db="EMBL/GenBank/DDBJ databases">
        <title>Gracilibacillus salitolerans sp. nov., a moderate halophile isolated from a saline soil in northwest China.</title>
        <authorList>
            <person name="Gan L."/>
        </authorList>
    </citation>
    <scope>NUCLEOTIDE SEQUENCE [LARGE SCALE GENOMIC DNA]</scope>
    <source>
        <strain evidence="1 2">TP2-8</strain>
    </source>
</reference>
<evidence type="ECO:0000313" key="2">
    <source>
        <dbReference type="Proteomes" id="UP000435187"/>
    </source>
</evidence>
<dbReference type="PROSITE" id="PS51257">
    <property type="entry name" value="PROKAR_LIPOPROTEIN"/>
    <property type="match status" value="1"/>
</dbReference>
<proteinExistence type="predicted"/>
<evidence type="ECO:0000313" key="1">
    <source>
        <dbReference type="EMBL" id="MRI66772.1"/>
    </source>
</evidence>
<dbReference type="RefSeq" id="WP_153835440.1">
    <property type="nucleotide sequence ID" value="NZ_JBHUMW010000011.1"/>
</dbReference>
<accession>A0A6N7QZY4</accession>